<dbReference type="EMBL" id="KE344284">
    <property type="protein sequence ID" value="EXB56260.1"/>
    <property type="molecule type" value="Genomic_DNA"/>
</dbReference>
<keyword evidence="2" id="KW-1185">Reference proteome</keyword>
<dbReference type="AlphaFoldDB" id="W9RIZ4"/>
<sequence>MERQYLSYNRINRRRILLGQPWRGGFRLKKARPRLCVEWLRVRRLFSLIRSIWLCKWKSALHDHIMKMLNVIIKKKTAPGSVNGSNTGKCNMITITTTTTTTSPSSMTIRSYNYRLNSLFYSEAISDCLEYIKLSSNSSSATSHPAYETRTTALDV</sequence>
<dbReference type="PANTHER" id="PTHR34996:SF3">
    <property type="entry name" value="OS06G0327400 PROTEIN"/>
    <property type="match status" value="1"/>
</dbReference>
<reference evidence="2" key="1">
    <citation type="submission" date="2013-01" db="EMBL/GenBank/DDBJ databases">
        <title>Draft Genome Sequence of a Mulberry Tree, Morus notabilis C.K. Schneid.</title>
        <authorList>
            <person name="He N."/>
            <person name="Zhao S."/>
        </authorList>
    </citation>
    <scope>NUCLEOTIDE SEQUENCE</scope>
</reference>
<protein>
    <submittedName>
        <fullName evidence="1">Uncharacterized protein</fullName>
    </submittedName>
</protein>
<gene>
    <name evidence="1" type="ORF">L484_024797</name>
</gene>
<dbReference type="Proteomes" id="UP000030645">
    <property type="component" value="Unassembled WGS sequence"/>
</dbReference>
<proteinExistence type="predicted"/>
<dbReference type="PANTHER" id="PTHR34996">
    <property type="entry name" value="OS06G0327400 PROTEIN"/>
    <property type="match status" value="1"/>
</dbReference>
<organism evidence="1 2">
    <name type="scientific">Morus notabilis</name>
    <dbReference type="NCBI Taxonomy" id="981085"/>
    <lineage>
        <taxon>Eukaryota</taxon>
        <taxon>Viridiplantae</taxon>
        <taxon>Streptophyta</taxon>
        <taxon>Embryophyta</taxon>
        <taxon>Tracheophyta</taxon>
        <taxon>Spermatophyta</taxon>
        <taxon>Magnoliopsida</taxon>
        <taxon>eudicotyledons</taxon>
        <taxon>Gunneridae</taxon>
        <taxon>Pentapetalae</taxon>
        <taxon>rosids</taxon>
        <taxon>fabids</taxon>
        <taxon>Rosales</taxon>
        <taxon>Moraceae</taxon>
        <taxon>Moreae</taxon>
        <taxon>Morus</taxon>
    </lineage>
</organism>
<accession>W9RIZ4</accession>
<evidence type="ECO:0000313" key="1">
    <source>
        <dbReference type="EMBL" id="EXB56260.1"/>
    </source>
</evidence>
<evidence type="ECO:0000313" key="2">
    <source>
        <dbReference type="Proteomes" id="UP000030645"/>
    </source>
</evidence>
<name>W9RIZ4_9ROSA</name>